<proteinExistence type="predicted"/>
<gene>
    <name evidence="1" type="ORF">Ate02nite_90500</name>
</gene>
<evidence type="ECO:0000313" key="2">
    <source>
        <dbReference type="Proteomes" id="UP000623608"/>
    </source>
</evidence>
<keyword evidence="2" id="KW-1185">Reference proteome</keyword>
<protein>
    <recommendedName>
        <fullName evidence="3">Guanylate cyclase domain-containing protein</fullName>
    </recommendedName>
</protein>
<organism evidence="1 2">
    <name type="scientific">Paractinoplanes tereljensis</name>
    <dbReference type="NCBI Taxonomy" id="571912"/>
    <lineage>
        <taxon>Bacteria</taxon>
        <taxon>Bacillati</taxon>
        <taxon>Actinomycetota</taxon>
        <taxon>Actinomycetes</taxon>
        <taxon>Micromonosporales</taxon>
        <taxon>Micromonosporaceae</taxon>
        <taxon>Paractinoplanes</taxon>
    </lineage>
</organism>
<name>A0A919NW54_9ACTN</name>
<reference evidence="1" key="1">
    <citation type="submission" date="2021-01" db="EMBL/GenBank/DDBJ databases">
        <title>Whole genome shotgun sequence of Actinoplanes tereljensis NBRC 105297.</title>
        <authorList>
            <person name="Komaki H."/>
            <person name="Tamura T."/>
        </authorList>
    </citation>
    <scope>NUCLEOTIDE SEQUENCE</scope>
    <source>
        <strain evidence="1">NBRC 105297</strain>
    </source>
</reference>
<sequence>MLITRVGTRDFSDIAWVGRCVNSSAKLCKAARSPELIAVTHEAYERLDGTDILHDVEWSQAASLEIGGVSRTVFSTGFVAPPAQPTTERSGI</sequence>
<dbReference type="AlphaFoldDB" id="A0A919NW54"/>
<dbReference type="Proteomes" id="UP000623608">
    <property type="component" value="Unassembled WGS sequence"/>
</dbReference>
<dbReference type="InterPro" id="IPR029787">
    <property type="entry name" value="Nucleotide_cyclase"/>
</dbReference>
<dbReference type="EMBL" id="BOMY01000060">
    <property type="protein sequence ID" value="GIF26320.1"/>
    <property type="molecule type" value="Genomic_DNA"/>
</dbReference>
<evidence type="ECO:0000313" key="1">
    <source>
        <dbReference type="EMBL" id="GIF26320.1"/>
    </source>
</evidence>
<comment type="caution">
    <text evidence="1">The sequence shown here is derived from an EMBL/GenBank/DDBJ whole genome shotgun (WGS) entry which is preliminary data.</text>
</comment>
<accession>A0A919NW54</accession>
<dbReference type="SUPFAM" id="SSF55073">
    <property type="entry name" value="Nucleotide cyclase"/>
    <property type="match status" value="1"/>
</dbReference>
<evidence type="ECO:0008006" key="3">
    <source>
        <dbReference type="Google" id="ProtNLM"/>
    </source>
</evidence>
<dbReference type="RefSeq" id="WP_203814124.1">
    <property type="nucleotide sequence ID" value="NZ_BOMY01000060.1"/>
</dbReference>